<protein>
    <submittedName>
        <fullName evidence="1">Predicted protein</fullName>
    </submittedName>
</protein>
<evidence type="ECO:0000313" key="1">
    <source>
        <dbReference type="EMBL" id="EGC42284.1"/>
    </source>
</evidence>
<accession>F0U6F6</accession>
<gene>
    <name evidence="1" type="ORF">HCEG_01646</name>
</gene>
<reference evidence="2" key="1">
    <citation type="submission" date="2008-07" db="EMBL/GenBank/DDBJ databases">
        <title>Annotation of Ajellomyces capsulatus strain H88.</title>
        <authorList>
            <person name="Champion M."/>
            <person name="Cuomo C."/>
            <person name="Ma L.-J."/>
            <person name="Henn M.R."/>
            <person name="Sil A."/>
            <person name="Goldman B."/>
            <person name="Young S.K."/>
            <person name="Kodira C.D."/>
            <person name="Zeng Q."/>
            <person name="Koehrsen M."/>
            <person name="Alvarado L."/>
            <person name="Berlin A."/>
            <person name="Borenstein D."/>
            <person name="Chen Z."/>
            <person name="Engels R."/>
            <person name="Freedman E."/>
            <person name="Gellesch M."/>
            <person name="Goldberg J."/>
            <person name="Griggs A."/>
            <person name="Gujja S."/>
            <person name="Heiman D."/>
            <person name="Hepburn T."/>
            <person name="Howarth C."/>
            <person name="Jen D."/>
            <person name="Larson L."/>
            <person name="Lewis B."/>
            <person name="Mehta T."/>
            <person name="Park D."/>
            <person name="Pearson M."/>
            <person name="Roberts A."/>
            <person name="Saif S."/>
            <person name="Shea T."/>
            <person name="Shenoy N."/>
            <person name="Sisk P."/>
            <person name="Stolte C."/>
            <person name="Sykes S."/>
            <person name="Walk T."/>
            <person name="White J."/>
            <person name="Yandava C."/>
            <person name="Klein B."/>
            <person name="McEwen J.G."/>
            <person name="Puccia R."/>
            <person name="Goldman G.H."/>
            <person name="Felipe M.S."/>
            <person name="Nino-Vega G."/>
            <person name="San-Blas G."/>
            <person name="Taylor J."/>
            <person name="Mendoza L."/>
            <person name="Galagan J."/>
            <person name="Nusbaum C."/>
            <person name="Birren B."/>
        </authorList>
    </citation>
    <scope>NUCLEOTIDE SEQUENCE [LARGE SCALE GENOMIC DNA]</scope>
    <source>
        <strain evidence="2">H88</strain>
    </source>
</reference>
<organism evidence="2">
    <name type="scientific">Ajellomyces capsulatus (strain H88)</name>
    <name type="common">Darling's disease fungus</name>
    <name type="synonym">Histoplasma capsulatum</name>
    <dbReference type="NCBI Taxonomy" id="544711"/>
    <lineage>
        <taxon>Eukaryota</taxon>
        <taxon>Fungi</taxon>
        <taxon>Dikarya</taxon>
        <taxon>Ascomycota</taxon>
        <taxon>Pezizomycotina</taxon>
        <taxon>Eurotiomycetes</taxon>
        <taxon>Eurotiomycetidae</taxon>
        <taxon>Onygenales</taxon>
        <taxon>Ajellomycetaceae</taxon>
        <taxon>Histoplasma</taxon>
    </lineage>
</organism>
<evidence type="ECO:0000313" key="2">
    <source>
        <dbReference type="Proteomes" id="UP000008142"/>
    </source>
</evidence>
<dbReference type="AlphaFoldDB" id="F0U6F6"/>
<dbReference type="Proteomes" id="UP000008142">
    <property type="component" value="Unassembled WGS sequence"/>
</dbReference>
<name>F0U6F6_AJEC8</name>
<sequence length="145" mass="16654">MRRIWAKTLCSASEHCVVAVTAALAEVHKEVRHGVVTAQLRKAMMLQRYQSYLVPWILTHTIAGKGGEQREKYKRFWLEGREGDRNVPGRCPISLNKSRSKPVIVVLVTWRYQIQGTSYFVKCRKGTPANQSLKYDHNNLNSRTV</sequence>
<dbReference type="HOGENOM" id="CLU_1786333_0_0_1"/>
<dbReference type="EMBL" id="DS990636">
    <property type="protein sequence ID" value="EGC42284.1"/>
    <property type="molecule type" value="Genomic_DNA"/>
</dbReference>
<proteinExistence type="predicted"/>